<dbReference type="Proteomes" id="UP000490800">
    <property type="component" value="Unassembled WGS sequence"/>
</dbReference>
<comment type="caution">
    <text evidence="2">The sequence shown here is derived from an EMBL/GenBank/DDBJ whole genome shotgun (WGS) entry which is preliminary data.</text>
</comment>
<dbReference type="OrthoDB" id="9809725at2"/>
<keyword evidence="3" id="KW-1185">Reference proteome</keyword>
<dbReference type="Pfam" id="PF13480">
    <property type="entry name" value="Acetyltransf_6"/>
    <property type="match status" value="1"/>
</dbReference>
<name>A0A7X3FK09_9BACL</name>
<organism evidence="2 3">
    <name type="scientific">Paenibacillus lutrae</name>
    <dbReference type="NCBI Taxonomy" id="2078573"/>
    <lineage>
        <taxon>Bacteria</taxon>
        <taxon>Bacillati</taxon>
        <taxon>Bacillota</taxon>
        <taxon>Bacilli</taxon>
        <taxon>Bacillales</taxon>
        <taxon>Paenibacillaceae</taxon>
        <taxon>Paenibacillus</taxon>
    </lineage>
</organism>
<proteinExistence type="predicted"/>
<keyword evidence="2" id="KW-0808">Transferase</keyword>
<dbReference type="InterPro" id="IPR038740">
    <property type="entry name" value="BioF2-like_GNAT_dom"/>
</dbReference>
<gene>
    <name evidence="2" type="ORF">EDM21_16790</name>
</gene>
<feature type="domain" description="BioF2-like acetyltransferase" evidence="1">
    <location>
        <begin position="233"/>
        <end position="346"/>
    </location>
</feature>
<dbReference type="AlphaFoldDB" id="A0A7X3FK09"/>
<evidence type="ECO:0000313" key="2">
    <source>
        <dbReference type="EMBL" id="MVP01156.1"/>
    </source>
</evidence>
<dbReference type="GO" id="GO:0016740">
    <property type="term" value="F:transferase activity"/>
    <property type="evidence" value="ECO:0007669"/>
    <property type="project" value="UniProtKB-KW"/>
</dbReference>
<dbReference type="EMBL" id="RHLK01000010">
    <property type="protein sequence ID" value="MVP01156.1"/>
    <property type="molecule type" value="Genomic_DNA"/>
</dbReference>
<sequence length="392" mass="44616">MGRRTGMEPITAYLNGIGETDSVQPQTEPEPSPDGMVEAYTLPLIQDGVAAYMANVRTQVQLVQVGPHLIPMTYNDKEYLNSYVCSPYSTYVSYAYEELVLFRSRALRAVLAGVIGTIAPLLKAGRINRNIHLNNWLLSTNLYEEMDREDLRLATGRLVTEYPGHAIVFRSLNERTNSGLMEILKSLGYRFVPSRQVYFFDGRNPQYLEKQNNRWDATLLKKSGYTVLEHEDLTESDYKRIVDLYEQLYIQKYSALNPQFTEAYISNCHRNGLMYMQGLKDADGVLQGVVGCFIRGDVMTVPLVGYDTSLPQKLGLYRMLMSLVLNRAAQQRQLLHLSSGAAHFKRLRGGEPFIEYSAVYIRHLPAGRRMMWSVLGGILNRIGVPVMRKYQL</sequence>
<accession>A0A7X3FK09</accession>
<protein>
    <submittedName>
        <fullName evidence="2">GNAT family N-acetyltransferase</fullName>
    </submittedName>
</protein>
<evidence type="ECO:0000259" key="1">
    <source>
        <dbReference type="Pfam" id="PF13480"/>
    </source>
</evidence>
<evidence type="ECO:0000313" key="3">
    <source>
        <dbReference type="Proteomes" id="UP000490800"/>
    </source>
</evidence>
<reference evidence="2 3" key="1">
    <citation type="journal article" date="2019" name="Microorganisms">
        <title>Paenibacillus lutrae sp. nov., A Chitinolytic Species Isolated from A River Otter in Castril Natural Park, Granada, Spain.</title>
        <authorList>
            <person name="Rodriguez M."/>
            <person name="Reina J.C."/>
            <person name="Bejar V."/>
            <person name="Llamas I."/>
        </authorList>
    </citation>
    <scope>NUCLEOTIDE SEQUENCE [LARGE SCALE GENOMIC DNA]</scope>
    <source>
        <strain evidence="2 3">N10</strain>
    </source>
</reference>